<proteinExistence type="predicted"/>
<sequence>VKIKKSLTKRTYREKVIASGGKDPMRCSCCDNFYELRQNDSLSAGTARASPNALPFVWRDFQLVLFCDDLDDLVSALATGRGRP</sequence>
<dbReference type="EMBL" id="JBHUMZ010000011">
    <property type="protein sequence ID" value="MFD2637785.1"/>
    <property type="molecule type" value="Genomic_DNA"/>
</dbReference>
<reference evidence="2" key="1">
    <citation type="journal article" date="2019" name="Int. J. Syst. Evol. Microbiol.">
        <title>The Global Catalogue of Microorganisms (GCM) 10K type strain sequencing project: providing services to taxonomists for standard genome sequencing and annotation.</title>
        <authorList>
            <consortium name="The Broad Institute Genomics Platform"/>
            <consortium name="The Broad Institute Genome Sequencing Center for Infectious Disease"/>
            <person name="Wu L."/>
            <person name="Ma J."/>
        </authorList>
    </citation>
    <scope>NUCLEOTIDE SEQUENCE [LARGE SCALE GENOMIC DNA]</scope>
    <source>
        <strain evidence="2">TISTR 1571</strain>
    </source>
</reference>
<evidence type="ECO:0000313" key="1">
    <source>
        <dbReference type="EMBL" id="MFD2637785.1"/>
    </source>
</evidence>
<keyword evidence="2" id="KW-1185">Reference proteome</keyword>
<dbReference type="Proteomes" id="UP001597452">
    <property type="component" value="Unassembled WGS sequence"/>
</dbReference>
<feature type="non-terminal residue" evidence="1">
    <location>
        <position position="1"/>
    </location>
</feature>
<organism evidence="1 2">
    <name type="scientific">Piscibacillus salipiscarius</name>
    <dbReference type="NCBI Taxonomy" id="299480"/>
    <lineage>
        <taxon>Bacteria</taxon>
        <taxon>Bacillati</taxon>
        <taxon>Bacillota</taxon>
        <taxon>Bacilli</taxon>
        <taxon>Bacillales</taxon>
        <taxon>Bacillaceae</taxon>
        <taxon>Piscibacillus</taxon>
    </lineage>
</organism>
<protein>
    <submittedName>
        <fullName evidence="1">Uncharacterized protein</fullName>
    </submittedName>
</protein>
<name>A0ABW5Q7S8_9BACI</name>
<gene>
    <name evidence="1" type="ORF">ACFSW4_02710</name>
</gene>
<evidence type="ECO:0000313" key="2">
    <source>
        <dbReference type="Proteomes" id="UP001597452"/>
    </source>
</evidence>
<accession>A0ABW5Q7S8</accession>
<comment type="caution">
    <text evidence="1">The sequence shown here is derived from an EMBL/GenBank/DDBJ whole genome shotgun (WGS) entry which is preliminary data.</text>
</comment>
<dbReference type="RefSeq" id="WP_377327301.1">
    <property type="nucleotide sequence ID" value="NZ_JBHUMZ010000011.1"/>
</dbReference>